<name>A0A7X6N4S5_9LACO</name>
<dbReference type="Proteomes" id="UP000549765">
    <property type="component" value="Unassembled WGS sequence"/>
</dbReference>
<proteinExistence type="predicted"/>
<dbReference type="PROSITE" id="PS50977">
    <property type="entry name" value="HTH_TETR_2"/>
    <property type="match status" value="1"/>
</dbReference>
<comment type="caution">
    <text evidence="4">The sequence shown here is derived from an EMBL/GenBank/DDBJ whole genome shotgun (WGS) entry which is preliminary data.</text>
</comment>
<reference evidence="4 5" key="1">
    <citation type="submission" date="2020-04" db="EMBL/GenBank/DDBJ databases">
        <title>MicrobeNet Type strains.</title>
        <authorList>
            <person name="Nicholson A.C."/>
        </authorList>
    </citation>
    <scope>NUCLEOTIDE SEQUENCE [LARGE SCALE GENOMIC DNA]</scope>
    <source>
        <strain evidence="4 5">CCUG 61472</strain>
    </source>
</reference>
<organism evidence="4 5">
    <name type="scientific">Periweissella fabalis</name>
    <dbReference type="NCBI Taxonomy" id="1070421"/>
    <lineage>
        <taxon>Bacteria</taxon>
        <taxon>Bacillati</taxon>
        <taxon>Bacillota</taxon>
        <taxon>Bacilli</taxon>
        <taxon>Lactobacillales</taxon>
        <taxon>Lactobacillaceae</taxon>
        <taxon>Periweissella</taxon>
    </lineage>
</organism>
<dbReference type="EMBL" id="JAAXPN010000002">
    <property type="protein sequence ID" value="NKZ23873.1"/>
    <property type="molecule type" value="Genomic_DNA"/>
</dbReference>
<keyword evidence="5" id="KW-1185">Reference proteome</keyword>
<dbReference type="AlphaFoldDB" id="A0A7X6N4S5"/>
<evidence type="ECO:0000259" key="3">
    <source>
        <dbReference type="PROSITE" id="PS50977"/>
    </source>
</evidence>
<evidence type="ECO:0000256" key="2">
    <source>
        <dbReference type="PROSITE-ProRule" id="PRU00335"/>
    </source>
</evidence>
<feature type="domain" description="HTH tetR-type" evidence="3">
    <location>
        <begin position="13"/>
        <end position="73"/>
    </location>
</feature>
<dbReference type="SUPFAM" id="SSF46689">
    <property type="entry name" value="Homeodomain-like"/>
    <property type="match status" value="1"/>
</dbReference>
<keyword evidence="1 2" id="KW-0238">DNA-binding</keyword>
<dbReference type="PANTHER" id="PTHR43479:SF11">
    <property type="entry name" value="ACREF_ENVCD OPERON REPRESSOR-RELATED"/>
    <property type="match status" value="1"/>
</dbReference>
<dbReference type="InterPro" id="IPR001647">
    <property type="entry name" value="HTH_TetR"/>
</dbReference>
<evidence type="ECO:0000313" key="4">
    <source>
        <dbReference type="EMBL" id="NKZ23873.1"/>
    </source>
</evidence>
<dbReference type="GO" id="GO:0003677">
    <property type="term" value="F:DNA binding"/>
    <property type="evidence" value="ECO:0007669"/>
    <property type="project" value="UniProtKB-UniRule"/>
</dbReference>
<evidence type="ECO:0000313" key="5">
    <source>
        <dbReference type="Proteomes" id="UP000549765"/>
    </source>
</evidence>
<sequence length="216" mass="24752">MFNDKFNSYDRKNKRAFQIGQAAYDLITEKPFNDITMTMIAQRAQVAKGTIFNYFNSKEDIYMAIDINGYTKYFEQVKAELVATTITNQTELKMFLVHTMKILAREYQVIILIHSLRRFTLEAHADPSQTERGRSAIYQLLSSICQTMVTNVPDIDINELIHAFIIQGSILNGLLTFANINKFNGVNLAIEMPATEIAIEKEACQLFELYLNSILK</sequence>
<protein>
    <submittedName>
        <fullName evidence="4">TetR/AcrR family transcriptional regulator</fullName>
    </submittedName>
</protein>
<accession>A0A7X6N4S5</accession>
<dbReference type="PRINTS" id="PR00455">
    <property type="entry name" value="HTHTETR"/>
</dbReference>
<dbReference type="InterPro" id="IPR009057">
    <property type="entry name" value="Homeodomain-like_sf"/>
</dbReference>
<feature type="DNA-binding region" description="H-T-H motif" evidence="2">
    <location>
        <begin position="36"/>
        <end position="55"/>
    </location>
</feature>
<dbReference type="Pfam" id="PF00440">
    <property type="entry name" value="TetR_N"/>
    <property type="match status" value="1"/>
</dbReference>
<dbReference type="InterPro" id="IPR050624">
    <property type="entry name" value="HTH-type_Tx_Regulator"/>
</dbReference>
<gene>
    <name evidence="4" type="ORF">HF964_03490</name>
</gene>
<dbReference type="RefSeq" id="WP_168721672.1">
    <property type="nucleotide sequence ID" value="NZ_JAAXPN010000002.1"/>
</dbReference>
<dbReference type="PANTHER" id="PTHR43479">
    <property type="entry name" value="ACREF/ENVCD OPERON REPRESSOR-RELATED"/>
    <property type="match status" value="1"/>
</dbReference>
<evidence type="ECO:0000256" key="1">
    <source>
        <dbReference type="ARBA" id="ARBA00023125"/>
    </source>
</evidence>
<dbReference type="Gene3D" id="1.10.357.10">
    <property type="entry name" value="Tetracycline Repressor, domain 2"/>
    <property type="match status" value="1"/>
</dbReference>